<dbReference type="PANTHER" id="PTHR43744">
    <property type="entry name" value="ABC TRANSPORTER PERMEASE PROTEIN MG189-RELATED-RELATED"/>
    <property type="match status" value="1"/>
</dbReference>
<dbReference type="Proteomes" id="UP000638043">
    <property type="component" value="Unassembled WGS sequence"/>
</dbReference>
<feature type="transmembrane region" description="Helical" evidence="7">
    <location>
        <begin position="71"/>
        <end position="95"/>
    </location>
</feature>
<evidence type="ECO:0000256" key="1">
    <source>
        <dbReference type="ARBA" id="ARBA00004651"/>
    </source>
</evidence>
<dbReference type="Gene3D" id="1.10.3720.10">
    <property type="entry name" value="MetI-like"/>
    <property type="match status" value="1"/>
</dbReference>
<keyword evidence="2 7" id="KW-0813">Transport</keyword>
<evidence type="ECO:0000256" key="5">
    <source>
        <dbReference type="ARBA" id="ARBA00022989"/>
    </source>
</evidence>
<feature type="transmembrane region" description="Helical" evidence="7">
    <location>
        <begin position="107"/>
        <end position="127"/>
    </location>
</feature>
<evidence type="ECO:0000256" key="3">
    <source>
        <dbReference type="ARBA" id="ARBA00022475"/>
    </source>
</evidence>
<keyword evidence="6 7" id="KW-0472">Membrane</keyword>
<feature type="transmembrane region" description="Helical" evidence="7">
    <location>
        <begin position="139"/>
        <end position="162"/>
    </location>
</feature>
<feature type="transmembrane region" description="Helical" evidence="7">
    <location>
        <begin position="241"/>
        <end position="261"/>
    </location>
</feature>
<evidence type="ECO:0000256" key="4">
    <source>
        <dbReference type="ARBA" id="ARBA00022692"/>
    </source>
</evidence>
<comment type="caution">
    <text evidence="9">The sequence shown here is derived from an EMBL/GenBank/DDBJ whole genome shotgun (WGS) entry which is preliminary data.</text>
</comment>
<dbReference type="PROSITE" id="PS50928">
    <property type="entry name" value="ABC_TM1"/>
    <property type="match status" value="1"/>
</dbReference>
<dbReference type="RefSeq" id="WP_188702229.1">
    <property type="nucleotide sequence ID" value="NZ_BMMQ01000008.1"/>
</dbReference>
<dbReference type="SUPFAM" id="SSF161098">
    <property type="entry name" value="MetI-like"/>
    <property type="match status" value="1"/>
</dbReference>
<evidence type="ECO:0000313" key="10">
    <source>
        <dbReference type="Proteomes" id="UP000638043"/>
    </source>
</evidence>
<evidence type="ECO:0000313" key="9">
    <source>
        <dbReference type="EMBL" id="GGO65849.1"/>
    </source>
</evidence>
<evidence type="ECO:0000256" key="2">
    <source>
        <dbReference type="ARBA" id="ARBA00022448"/>
    </source>
</evidence>
<dbReference type="Pfam" id="PF00528">
    <property type="entry name" value="BPD_transp_1"/>
    <property type="match status" value="1"/>
</dbReference>
<dbReference type="PANTHER" id="PTHR43744:SF12">
    <property type="entry name" value="ABC TRANSPORTER PERMEASE PROTEIN MG189-RELATED"/>
    <property type="match status" value="1"/>
</dbReference>
<gene>
    <name evidence="9" type="ORF">GCM10010910_23920</name>
</gene>
<proteinExistence type="inferred from homology"/>
<keyword evidence="4 7" id="KW-0812">Transmembrane</keyword>
<protein>
    <submittedName>
        <fullName evidence="9">Sugar ABC transporter permease</fullName>
    </submittedName>
</protein>
<feature type="domain" description="ABC transmembrane type-1" evidence="8">
    <location>
        <begin position="71"/>
        <end position="262"/>
    </location>
</feature>
<comment type="similarity">
    <text evidence="7">Belongs to the binding-protein-dependent transport system permease family.</text>
</comment>
<dbReference type="EMBL" id="BMMQ01000008">
    <property type="protein sequence ID" value="GGO65849.1"/>
    <property type="molecule type" value="Genomic_DNA"/>
</dbReference>
<dbReference type="InterPro" id="IPR035906">
    <property type="entry name" value="MetI-like_sf"/>
</dbReference>
<keyword evidence="5 7" id="KW-1133">Transmembrane helix</keyword>
<keyword evidence="3" id="KW-1003">Cell membrane</keyword>
<organism evidence="9 10">
    <name type="scientific">Microbacterium nanhaiense</name>
    <dbReference type="NCBI Taxonomy" id="1301026"/>
    <lineage>
        <taxon>Bacteria</taxon>
        <taxon>Bacillati</taxon>
        <taxon>Actinomycetota</taxon>
        <taxon>Actinomycetes</taxon>
        <taxon>Micrococcales</taxon>
        <taxon>Microbacteriaceae</taxon>
        <taxon>Microbacterium</taxon>
    </lineage>
</organism>
<evidence type="ECO:0000256" key="6">
    <source>
        <dbReference type="ARBA" id="ARBA00023136"/>
    </source>
</evidence>
<evidence type="ECO:0000259" key="8">
    <source>
        <dbReference type="PROSITE" id="PS50928"/>
    </source>
</evidence>
<sequence>MNTARYSIRTFGLEIAIIVIAAVYAFPLYTLVVTAFKTPQEAANSPLALPSTLSLSNFVQAWNEADLGSAILNSVIITVVSVAVVVLVSSMAGYFIARWTNRWSGRLLALFLLGLIVPFQLALIPLYQLMRDMHLLGTHWAVIVYGIGSNLSLSIFLYTGFLRSLGSEYEEAAMIDGATPLRAFWLVVFPLMKPITGTVLILSAIDVWNAFLVPNLFLSGTGQETIPVAIFSFVGEFASQWHIVFAGLLIGLAPILIAFLAMQQRMIQGFAGGLKG</sequence>
<feature type="transmembrane region" description="Helical" evidence="7">
    <location>
        <begin position="183"/>
        <end position="205"/>
    </location>
</feature>
<comment type="subcellular location">
    <subcellularLocation>
        <location evidence="1 7">Cell membrane</location>
        <topology evidence="1 7">Multi-pass membrane protein</topology>
    </subcellularLocation>
</comment>
<evidence type="ECO:0000256" key="7">
    <source>
        <dbReference type="RuleBase" id="RU363032"/>
    </source>
</evidence>
<dbReference type="CDD" id="cd06261">
    <property type="entry name" value="TM_PBP2"/>
    <property type="match status" value="1"/>
</dbReference>
<keyword evidence="10" id="KW-1185">Reference proteome</keyword>
<name>A0ABQ2N289_9MICO</name>
<feature type="transmembrane region" description="Helical" evidence="7">
    <location>
        <begin position="12"/>
        <end position="36"/>
    </location>
</feature>
<reference evidence="10" key="1">
    <citation type="journal article" date="2019" name="Int. J. Syst. Evol. Microbiol.">
        <title>The Global Catalogue of Microorganisms (GCM) 10K type strain sequencing project: providing services to taxonomists for standard genome sequencing and annotation.</title>
        <authorList>
            <consortium name="The Broad Institute Genomics Platform"/>
            <consortium name="The Broad Institute Genome Sequencing Center for Infectious Disease"/>
            <person name="Wu L."/>
            <person name="Ma J."/>
        </authorList>
    </citation>
    <scope>NUCLEOTIDE SEQUENCE [LARGE SCALE GENOMIC DNA]</scope>
    <source>
        <strain evidence="10">CGMCC 4.7181</strain>
    </source>
</reference>
<dbReference type="InterPro" id="IPR000515">
    <property type="entry name" value="MetI-like"/>
</dbReference>
<accession>A0ABQ2N289</accession>